<reference evidence="1 2" key="1">
    <citation type="journal article" date="2018" name="Sci. Rep.">
        <title>Characterisation of pathogen-specific regions and novel effector candidates in Fusarium oxysporum f. sp. cepae.</title>
        <authorList>
            <person name="Armitage A.D."/>
            <person name="Taylor A."/>
            <person name="Sobczyk M.K."/>
            <person name="Baxter L."/>
            <person name="Greenfield B.P."/>
            <person name="Bates H.J."/>
            <person name="Wilson F."/>
            <person name="Jackson A.C."/>
            <person name="Ott S."/>
            <person name="Harrison R.J."/>
            <person name="Clarkson J.P."/>
        </authorList>
    </citation>
    <scope>NUCLEOTIDE SEQUENCE [LARGE SCALE GENOMIC DNA]</scope>
    <source>
        <strain evidence="1 2">FoC_Fus2</strain>
    </source>
</reference>
<dbReference type="EMBL" id="MRCU01000003">
    <property type="protein sequence ID" value="RKK22539.1"/>
    <property type="molecule type" value="Genomic_DNA"/>
</dbReference>
<dbReference type="Proteomes" id="UP000270866">
    <property type="component" value="Chromosome 5"/>
</dbReference>
<name>A0A3L6NTX7_FUSOX</name>
<comment type="caution">
    <text evidence="1">The sequence shown here is derived from an EMBL/GenBank/DDBJ whole genome shotgun (WGS) entry which is preliminary data.</text>
</comment>
<sequence>MPNAPSLRDPISAQQMAADTEVVATRVVDEPILSEAGFTLLEKDELQ</sequence>
<protein>
    <submittedName>
        <fullName evidence="1">Uncharacterized protein</fullName>
    </submittedName>
</protein>
<evidence type="ECO:0000313" key="2">
    <source>
        <dbReference type="Proteomes" id="UP000270866"/>
    </source>
</evidence>
<gene>
    <name evidence="1" type="ORF">BFJ65_g5136</name>
</gene>
<dbReference type="AlphaFoldDB" id="A0A3L6NTX7"/>
<organism evidence="1 2">
    <name type="scientific">Fusarium oxysporum f. sp. cepae</name>
    <dbReference type="NCBI Taxonomy" id="396571"/>
    <lineage>
        <taxon>Eukaryota</taxon>
        <taxon>Fungi</taxon>
        <taxon>Dikarya</taxon>
        <taxon>Ascomycota</taxon>
        <taxon>Pezizomycotina</taxon>
        <taxon>Sordariomycetes</taxon>
        <taxon>Hypocreomycetidae</taxon>
        <taxon>Hypocreales</taxon>
        <taxon>Nectriaceae</taxon>
        <taxon>Fusarium</taxon>
        <taxon>Fusarium oxysporum species complex</taxon>
    </lineage>
</organism>
<accession>A0A3L6NTX7</accession>
<evidence type="ECO:0000313" key="1">
    <source>
        <dbReference type="EMBL" id="RKK22539.1"/>
    </source>
</evidence>
<proteinExistence type="predicted"/>